<dbReference type="AlphaFoldDB" id="A0A8J2R361"/>
<evidence type="ECO:0000313" key="1">
    <source>
        <dbReference type="EMBL" id="CAG9583132.1"/>
    </source>
</evidence>
<accession>A0A8J2R361</accession>
<proteinExistence type="predicted"/>
<name>A0A8J2R361_9NEOP</name>
<comment type="caution">
    <text evidence="1">The sequence shown here is derived from an EMBL/GenBank/DDBJ whole genome shotgun (WGS) entry which is preliminary data.</text>
</comment>
<evidence type="ECO:0000313" key="2">
    <source>
        <dbReference type="Proteomes" id="UP000789524"/>
    </source>
</evidence>
<dbReference type="Proteomes" id="UP000789524">
    <property type="component" value="Unassembled WGS sequence"/>
</dbReference>
<dbReference type="OrthoDB" id="7452103at2759"/>
<reference evidence="1" key="1">
    <citation type="submission" date="2021-09" db="EMBL/GenBank/DDBJ databases">
        <authorList>
            <person name="Martin H S."/>
        </authorList>
    </citation>
    <scope>NUCLEOTIDE SEQUENCE</scope>
</reference>
<dbReference type="EMBL" id="CAKASE010000081">
    <property type="protein sequence ID" value="CAG9583132.1"/>
    <property type="molecule type" value="Genomic_DNA"/>
</dbReference>
<keyword evidence="2" id="KW-1185">Reference proteome</keyword>
<protein>
    <submittedName>
        <fullName evidence="1">(African queen) hypothetical protein</fullName>
    </submittedName>
</protein>
<gene>
    <name evidence="1" type="ORF">DCHRY22_LOCUS14585</name>
</gene>
<sequence length="74" mass="7989">MRPSSPDKHSLHSEGIKAVLVFFFLCFVALSAAAPQFITTWPFTAPVSRTIVAGPTVVNGFDGRFTYPGYVGVL</sequence>
<organism evidence="1 2">
    <name type="scientific">Danaus chrysippus</name>
    <name type="common">African queen</name>
    <dbReference type="NCBI Taxonomy" id="151541"/>
    <lineage>
        <taxon>Eukaryota</taxon>
        <taxon>Metazoa</taxon>
        <taxon>Ecdysozoa</taxon>
        <taxon>Arthropoda</taxon>
        <taxon>Hexapoda</taxon>
        <taxon>Insecta</taxon>
        <taxon>Pterygota</taxon>
        <taxon>Neoptera</taxon>
        <taxon>Endopterygota</taxon>
        <taxon>Lepidoptera</taxon>
        <taxon>Glossata</taxon>
        <taxon>Ditrysia</taxon>
        <taxon>Papilionoidea</taxon>
        <taxon>Nymphalidae</taxon>
        <taxon>Danainae</taxon>
        <taxon>Danaini</taxon>
        <taxon>Danaina</taxon>
        <taxon>Danaus</taxon>
        <taxon>Anosia</taxon>
    </lineage>
</organism>